<dbReference type="EMBL" id="CATOUU010000288">
    <property type="protein sequence ID" value="CAI9923603.1"/>
    <property type="molecule type" value="Genomic_DNA"/>
</dbReference>
<dbReference type="Gene3D" id="1.25.40.20">
    <property type="entry name" value="Ankyrin repeat-containing domain"/>
    <property type="match status" value="1"/>
</dbReference>
<dbReference type="PANTHER" id="PTHR24184:SF11">
    <property type="entry name" value="ANKYRIN REPEAT AND SOCS BOX CONTAINING 3"/>
    <property type="match status" value="1"/>
</dbReference>
<evidence type="ECO:0000313" key="4">
    <source>
        <dbReference type="Proteomes" id="UP001642409"/>
    </source>
</evidence>
<keyword evidence="1" id="KW-0812">Transmembrane</keyword>
<comment type="caution">
    <text evidence="2">The sequence shown here is derived from an EMBL/GenBank/DDBJ whole genome shotgun (WGS) entry which is preliminary data.</text>
</comment>
<evidence type="ECO:0000256" key="1">
    <source>
        <dbReference type="SAM" id="Phobius"/>
    </source>
</evidence>
<dbReference type="AlphaFoldDB" id="A0AA86NPV0"/>
<evidence type="ECO:0000313" key="2">
    <source>
        <dbReference type="EMBL" id="CAI9923603.1"/>
    </source>
</evidence>
<reference evidence="3 4" key="2">
    <citation type="submission" date="2024-07" db="EMBL/GenBank/DDBJ databases">
        <authorList>
            <person name="Akdeniz Z."/>
        </authorList>
    </citation>
    <scope>NUCLEOTIDE SEQUENCE [LARGE SCALE GENOMIC DNA]</scope>
</reference>
<dbReference type="InterPro" id="IPR002110">
    <property type="entry name" value="Ankyrin_rpt"/>
</dbReference>
<dbReference type="SUPFAM" id="SSF48403">
    <property type="entry name" value="Ankyrin repeat"/>
    <property type="match status" value="1"/>
</dbReference>
<organism evidence="2">
    <name type="scientific">Hexamita inflata</name>
    <dbReference type="NCBI Taxonomy" id="28002"/>
    <lineage>
        <taxon>Eukaryota</taxon>
        <taxon>Metamonada</taxon>
        <taxon>Diplomonadida</taxon>
        <taxon>Hexamitidae</taxon>
        <taxon>Hexamitinae</taxon>
        <taxon>Hexamita</taxon>
    </lineage>
</organism>
<dbReference type="InterPro" id="IPR036770">
    <property type="entry name" value="Ankyrin_rpt-contain_sf"/>
</dbReference>
<feature type="transmembrane region" description="Helical" evidence="1">
    <location>
        <begin position="22"/>
        <end position="45"/>
    </location>
</feature>
<proteinExistence type="predicted"/>
<keyword evidence="1" id="KW-1133">Transmembrane helix</keyword>
<dbReference type="SMART" id="SM00248">
    <property type="entry name" value="ANK"/>
    <property type="match status" value="2"/>
</dbReference>
<dbReference type="Proteomes" id="UP001642409">
    <property type="component" value="Unassembled WGS sequence"/>
</dbReference>
<gene>
    <name evidence="2" type="ORF">HINF_LOCUS11248</name>
    <name evidence="3" type="ORF">HINF_LOCUS67397</name>
</gene>
<dbReference type="PANTHER" id="PTHR24184">
    <property type="entry name" value="SI:CH211-189E2.2"/>
    <property type="match status" value="1"/>
</dbReference>
<evidence type="ECO:0000313" key="3">
    <source>
        <dbReference type="EMBL" id="CAL6094288.1"/>
    </source>
</evidence>
<dbReference type="Pfam" id="PF12796">
    <property type="entry name" value="Ank_2"/>
    <property type="match status" value="1"/>
</dbReference>
<protein>
    <submittedName>
        <fullName evidence="2">Ankyrin repeat protein 1</fullName>
    </submittedName>
    <submittedName>
        <fullName evidence="3">Ankyrin_repeat protein 1</fullName>
    </submittedName>
</protein>
<reference evidence="2" key="1">
    <citation type="submission" date="2023-06" db="EMBL/GenBank/DDBJ databases">
        <authorList>
            <person name="Kurt Z."/>
        </authorList>
    </citation>
    <scope>NUCLEOTIDE SEQUENCE</scope>
</reference>
<keyword evidence="4" id="KW-1185">Reference proteome</keyword>
<accession>A0AA86NPV0</accession>
<dbReference type="EMBL" id="CAXDID020000465">
    <property type="protein sequence ID" value="CAL6094288.1"/>
    <property type="molecule type" value="Genomic_DNA"/>
</dbReference>
<sequence length="200" mass="22977">MPQYCSFENKPNQENLTLIRKIYQLNIIFIIFISKIIIYQILHFLRAREPKTKPNFDQYFDQKLLNENVSRFRTSHLEILSQNEANDLFLFSAGNNNVALALFLVINYKFEQSGVSPLMIAAQNNNAELVKIFKQQNGRKDVYGTTALMYAVLNDADAAVQELAKYELHEVNNQNMTARDIALALHADQSIVQILECAQC</sequence>
<name>A0AA86NPV0_9EUKA</name>
<keyword evidence="1" id="KW-0472">Membrane</keyword>